<dbReference type="Proteomes" id="UP000009374">
    <property type="component" value="Unassembled WGS sequence"/>
</dbReference>
<dbReference type="GO" id="GO:0004642">
    <property type="term" value="F:phosphoribosylformylglycinamidine synthase activity"/>
    <property type="evidence" value="ECO:0007669"/>
    <property type="project" value="UniProtKB-UniRule"/>
</dbReference>
<dbReference type="NCBIfam" id="TIGR00302">
    <property type="entry name" value="phosphoribosylformylglycinamidine synthase subunit PurS"/>
    <property type="match status" value="1"/>
</dbReference>
<accession>C6I123</accession>
<reference evidence="7 8" key="1">
    <citation type="journal article" date="2009" name="Appl. Environ. Microbiol.">
        <title>Community genomic and proteomic analyses of chemoautotrophic iron-oxidizing "Leptospirillum rubarum" (Group II) and "Leptospirillum ferrodiazotrophum" (Group III) bacteria in acid mine drainage biofilms.</title>
        <authorList>
            <person name="Goltsman D.S."/>
            <person name="Denef V.J."/>
            <person name="Singer S.W."/>
            <person name="VerBerkmoes N.C."/>
            <person name="Lefsrud M."/>
            <person name="Mueller R.S."/>
            <person name="Dick G.J."/>
            <person name="Sun C.L."/>
            <person name="Wheeler K.E."/>
            <person name="Zemla A."/>
            <person name="Baker B.J."/>
            <person name="Hauser L."/>
            <person name="Land M."/>
            <person name="Shah M.B."/>
            <person name="Thelen M.P."/>
            <person name="Hettich R.L."/>
            <person name="Banfield J.F."/>
        </authorList>
    </citation>
    <scope>NUCLEOTIDE SEQUENCE [LARGE SCALE GENOMIC DNA]</scope>
</reference>
<protein>
    <recommendedName>
        <fullName evidence="6">Phosphoribosylformylglycinamidine synthase subunit PurS</fullName>
        <shortName evidence="6">FGAM synthase</shortName>
        <ecNumber evidence="6">6.3.5.3</ecNumber>
    </recommendedName>
    <alternativeName>
        <fullName evidence="6">Formylglycinamide ribonucleotide amidotransferase subunit III</fullName>
        <shortName evidence="6">FGAR amidotransferase III</shortName>
        <shortName evidence="6">FGAR-AT III</shortName>
    </alternativeName>
    <alternativeName>
        <fullName evidence="6">Phosphoribosylformylglycinamidine synthase subunit III</fullName>
    </alternativeName>
</protein>
<dbReference type="EMBL" id="GG693890">
    <property type="protein sequence ID" value="EES51451.1"/>
    <property type="molecule type" value="Genomic_DNA"/>
</dbReference>
<comment type="subcellular location">
    <subcellularLocation>
        <location evidence="6">Cytoplasm</location>
    </subcellularLocation>
</comment>
<keyword evidence="8" id="KW-1185">Reference proteome</keyword>
<dbReference type="EC" id="6.3.5.3" evidence="6"/>
<dbReference type="NCBIfam" id="NF004630">
    <property type="entry name" value="PRK05974.1"/>
    <property type="match status" value="1"/>
</dbReference>
<keyword evidence="2 6" id="KW-0436">Ligase</keyword>
<proteinExistence type="inferred from homology"/>
<gene>
    <name evidence="6" type="primary">purS</name>
    <name evidence="7" type="ORF">UBAL3_96150016</name>
</gene>
<comment type="subunit">
    <text evidence="6">Part of the FGAM synthase complex composed of 1 PurL, 1 PurQ and 2 PurS subunits.</text>
</comment>
<dbReference type="AlphaFoldDB" id="C6I123"/>
<dbReference type="InterPro" id="IPR003850">
    <property type="entry name" value="PurS"/>
</dbReference>
<evidence type="ECO:0000256" key="2">
    <source>
        <dbReference type="ARBA" id="ARBA00022598"/>
    </source>
</evidence>
<dbReference type="GO" id="GO:0006189">
    <property type="term" value="P:'de novo' IMP biosynthetic process"/>
    <property type="evidence" value="ECO:0007669"/>
    <property type="project" value="UniProtKB-UniRule"/>
</dbReference>
<evidence type="ECO:0000313" key="8">
    <source>
        <dbReference type="Proteomes" id="UP000009374"/>
    </source>
</evidence>
<dbReference type="SUPFAM" id="SSF82697">
    <property type="entry name" value="PurS-like"/>
    <property type="match status" value="1"/>
</dbReference>
<evidence type="ECO:0000256" key="4">
    <source>
        <dbReference type="ARBA" id="ARBA00022755"/>
    </source>
</evidence>
<evidence type="ECO:0000313" key="7">
    <source>
        <dbReference type="EMBL" id="EES51451.1"/>
    </source>
</evidence>
<dbReference type="Gene3D" id="3.30.1280.10">
    <property type="entry name" value="Phosphoribosylformylglycinamidine synthase subunit PurS"/>
    <property type="match status" value="1"/>
</dbReference>
<keyword evidence="4 6" id="KW-0658">Purine biosynthesis</keyword>
<dbReference type="HAMAP" id="MF_01926">
    <property type="entry name" value="PurS"/>
    <property type="match status" value="1"/>
</dbReference>
<evidence type="ECO:0000256" key="5">
    <source>
        <dbReference type="ARBA" id="ARBA00022840"/>
    </source>
</evidence>
<dbReference type="GO" id="GO:0005737">
    <property type="term" value="C:cytoplasm"/>
    <property type="evidence" value="ECO:0007669"/>
    <property type="project" value="UniProtKB-SubCell"/>
</dbReference>
<evidence type="ECO:0000256" key="6">
    <source>
        <dbReference type="HAMAP-Rule" id="MF_01926"/>
    </source>
</evidence>
<dbReference type="GO" id="GO:0005524">
    <property type="term" value="F:ATP binding"/>
    <property type="evidence" value="ECO:0007669"/>
    <property type="project" value="UniProtKB-UniRule"/>
</dbReference>
<dbReference type="InterPro" id="IPR036604">
    <property type="entry name" value="PurS-like_sf"/>
</dbReference>
<name>C6I123_9BACT</name>
<comment type="function">
    <text evidence="6">Part of the phosphoribosylformylglycinamidine synthase complex involved in the purines biosynthetic pathway. Catalyzes the ATP-dependent conversion of formylglycinamide ribonucleotide (FGAR) and glutamine to yield formylglycinamidine ribonucleotide (FGAM) and glutamate. The FGAM synthase complex is composed of three subunits. PurQ produces an ammonia molecule by converting glutamine to glutamate. PurL transfers the ammonia molecule to FGAR to form FGAM in an ATP-dependent manner. PurS interacts with PurQ and PurL and is thought to assist in the transfer of the ammonia molecule from PurQ to PurL.</text>
</comment>
<comment type="pathway">
    <text evidence="6">Purine metabolism; IMP biosynthesis via de novo pathway; 5-amino-1-(5-phospho-D-ribosyl)imidazole from N(2)-formyl-N(1)-(5-phospho-D-ribosyl)glycinamide: step 1/2.</text>
</comment>
<dbReference type="PANTHER" id="PTHR34696">
    <property type="entry name" value="PHOSPHORIBOSYLFORMYLGLYCINAMIDINE SYNTHASE SUBUNIT PURS"/>
    <property type="match status" value="1"/>
</dbReference>
<comment type="similarity">
    <text evidence="6">Belongs to the PurS family.</text>
</comment>
<comment type="catalytic activity">
    <reaction evidence="6">
        <text>N(2)-formyl-N(1)-(5-phospho-beta-D-ribosyl)glycinamide + L-glutamine + ATP + H2O = 2-formamido-N(1)-(5-O-phospho-beta-D-ribosyl)acetamidine + L-glutamate + ADP + phosphate + H(+)</text>
        <dbReference type="Rhea" id="RHEA:17129"/>
        <dbReference type="ChEBI" id="CHEBI:15377"/>
        <dbReference type="ChEBI" id="CHEBI:15378"/>
        <dbReference type="ChEBI" id="CHEBI:29985"/>
        <dbReference type="ChEBI" id="CHEBI:30616"/>
        <dbReference type="ChEBI" id="CHEBI:43474"/>
        <dbReference type="ChEBI" id="CHEBI:58359"/>
        <dbReference type="ChEBI" id="CHEBI:147286"/>
        <dbReference type="ChEBI" id="CHEBI:147287"/>
        <dbReference type="ChEBI" id="CHEBI:456216"/>
        <dbReference type="EC" id="6.3.5.3"/>
    </reaction>
</comment>
<organism evidence="7 8">
    <name type="scientific">Leptospirillum ferrodiazotrophum</name>
    <dbReference type="NCBI Taxonomy" id="412449"/>
    <lineage>
        <taxon>Bacteria</taxon>
        <taxon>Pseudomonadati</taxon>
        <taxon>Nitrospirota</taxon>
        <taxon>Nitrospiria</taxon>
        <taxon>Nitrospirales</taxon>
        <taxon>Nitrospiraceae</taxon>
        <taxon>Leptospirillum</taxon>
    </lineage>
</organism>
<evidence type="ECO:0000256" key="3">
    <source>
        <dbReference type="ARBA" id="ARBA00022741"/>
    </source>
</evidence>
<dbReference type="UniPathway" id="UPA00074">
    <property type="reaction ID" value="UER00128"/>
</dbReference>
<keyword evidence="1 6" id="KW-0963">Cytoplasm</keyword>
<dbReference type="Pfam" id="PF02700">
    <property type="entry name" value="PurS"/>
    <property type="match status" value="1"/>
</dbReference>
<keyword evidence="3 6" id="KW-0547">Nucleotide-binding</keyword>
<dbReference type="PANTHER" id="PTHR34696:SF1">
    <property type="entry name" value="PHOSPHORIBOSYLFORMYLGLYCINAMIDINE SYNTHASE SUBUNIT PURS"/>
    <property type="match status" value="1"/>
</dbReference>
<sequence>MPTNRETSRVRVTVLVRIRDGVLDPQGEAVKQALKDMGHSTIEDVRIGKIVEVILPSGPGLPELAKEWCERLLANPVVERYEIASIDPL</sequence>
<keyword evidence="5 6" id="KW-0067">ATP-binding</keyword>
<evidence type="ECO:0000256" key="1">
    <source>
        <dbReference type="ARBA" id="ARBA00022490"/>
    </source>
</evidence>